<evidence type="ECO:0000313" key="3">
    <source>
        <dbReference type="Proteomes" id="UP001461498"/>
    </source>
</evidence>
<dbReference type="AlphaFoldDB" id="A0AAW1DHN6"/>
<name>A0AAW1DHN6_9HEMI</name>
<accession>A0AAW1DHN6</accession>
<dbReference type="Proteomes" id="UP001461498">
    <property type="component" value="Unassembled WGS sequence"/>
</dbReference>
<gene>
    <name evidence="2" type="ORF">O3M35_006978</name>
</gene>
<evidence type="ECO:0000256" key="1">
    <source>
        <dbReference type="SAM" id="MobiDB-lite"/>
    </source>
</evidence>
<sequence length="262" mass="30254">MGKMNRSSDKLISPDSPENLRKLQRRSSFRASLRRMGSRLSGQKRPWPAADYNKSRTPSCSTQQVFQTDRELLQTPSTLLNQKQQQQPTLLTSTKQQTSSGITTSVIDNSSTCKLPVVSFYALPLKKNVDMRFIKRKPSIRDEQRLQILKKISKDNHYRLDILSPNSRMRVDRLVRKFGPEVLQMPTIFGNKQQQQNQQQQTVLSAVNINTCNSDEVKDFRRTYKIPSPKYVPQTEPLKRRSLGNILEEEMPKSNVLLEFVT</sequence>
<reference evidence="2 3" key="1">
    <citation type="submission" date="2022-12" db="EMBL/GenBank/DDBJ databases">
        <title>Chromosome-level genome assembly of true bugs.</title>
        <authorList>
            <person name="Ma L."/>
            <person name="Li H."/>
        </authorList>
    </citation>
    <scope>NUCLEOTIDE SEQUENCE [LARGE SCALE GENOMIC DNA]</scope>
    <source>
        <strain evidence="2">Lab_2022b</strain>
    </source>
</reference>
<dbReference type="EMBL" id="JAPXFL010000003">
    <property type="protein sequence ID" value="KAK9509723.1"/>
    <property type="molecule type" value="Genomic_DNA"/>
</dbReference>
<evidence type="ECO:0000313" key="2">
    <source>
        <dbReference type="EMBL" id="KAK9509723.1"/>
    </source>
</evidence>
<feature type="region of interest" description="Disordered" evidence="1">
    <location>
        <begin position="1"/>
        <end position="59"/>
    </location>
</feature>
<proteinExistence type="predicted"/>
<feature type="compositionally biased region" description="Basic residues" evidence="1">
    <location>
        <begin position="22"/>
        <end position="37"/>
    </location>
</feature>
<organism evidence="2 3">
    <name type="scientific">Rhynocoris fuscipes</name>
    <dbReference type="NCBI Taxonomy" id="488301"/>
    <lineage>
        <taxon>Eukaryota</taxon>
        <taxon>Metazoa</taxon>
        <taxon>Ecdysozoa</taxon>
        <taxon>Arthropoda</taxon>
        <taxon>Hexapoda</taxon>
        <taxon>Insecta</taxon>
        <taxon>Pterygota</taxon>
        <taxon>Neoptera</taxon>
        <taxon>Paraneoptera</taxon>
        <taxon>Hemiptera</taxon>
        <taxon>Heteroptera</taxon>
        <taxon>Panheteroptera</taxon>
        <taxon>Cimicomorpha</taxon>
        <taxon>Reduviidae</taxon>
        <taxon>Harpactorinae</taxon>
        <taxon>Harpactorini</taxon>
        <taxon>Rhynocoris</taxon>
    </lineage>
</organism>
<protein>
    <submittedName>
        <fullName evidence="2">Uncharacterized protein</fullName>
    </submittedName>
</protein>
<comment type="caution">
    <text evidence="2">The sequence shown here is derived from an EMBL/GenBank/DDBJ whole genome shotgun (WGS) entry which is preliminary data.</text>
</comment>
<keyword evidence="3" id="KW-1185">Reference proteome</keyword>